<dbReference type="KEGG" id="ada:A5CPEGH6_23160"/>
<dbReference type="InterPro" id="IPR032312">
    <property type="entry name" value="LacZ_4"/>
</dbReference>
<evidence type="ECO:0000256" key="2">
    <source>
        <dbReference type="ARBA" id="ARBA00001913"/>
    </source>
</evidence>
<dbReference type="InterPro" id="IPR014718">
    <property type="entry name" value="GH-type_carb-bd"/>
</dbReference>
<dbReference type="Proteomes" id="UP000319374">
    <property type="component" value="Chromosome"/>
</dbReference>
<evidence type="ECO:0000256" key="8">
    <source>
        <dbReference type="ARBA" id="ARBA00023295"/>
    </source>
</evidence>
<dbReference type="InterPro" id="IPR013783">
    <property type="entry name" value="Ig-like_fold"/>
</dbReference>
<dbReference type="SUPFAM" id="SSF49303">
    <property type="entry name" value="beta-Galactosidase/glucuronidase domain"/>
    <property type="match status" value="2"/>
</dbReference>
<dbReference type="Pfam" id="PF02837">
    <property type="entry name" value="Glyco_hydro_2_N"/>
    <property type="match status" value="1"/>
</dbReference>
<evidence type="ECO:0000256" key="10">
    <source>
        <dbReference type="SAM" id="SignalP"/>
    </source>
</evidence>
<dbReference type="PANTHER" id="PTHR46323:SF2">
    <property type="entry name" value="BETA-GALACTOSIDASE"/>
    <property type="match status" value="1"/>
</dbReference>
<reference evidence="13" key="1">
    <citation type="submission" date="2019-06" db="EMBL/GenBank/DDBJ databases">
        <title>Alistipes onderdonkii subsp. vulgaris subsp. nov., Alistipes dispar sp. nov. and Alistipes communis sp. nov., isolated from human faeces, and creation of Alistipes onderdonkii subsp. onderdonkii subsp. nov.</title>
        <authorList>
            <person name="Sakamoto M."/>
            <person name="Ikeyama N."/>
            <person name="Ogata Y."/>
            <person name="Suda W."/>
            <person name="Iino T."/>
            <person name="Hattori M."/>
            <person name="Ohkuma M."/>
        </authorList>
    </citation>
    <scope>NUCLEOTIDE SEQUENCE [LARGE SCALE GENOMIC DNA]</scope>
    <source>
        <strain evidence="13">5CPEGH6</strain>
    </source>
</reference>
<evidence type="ECO:0000256" key="9">
    <source>
        <dbReference type="ARBA" id="ARBA00032230"/>
    </source>
</evidence>
<dbReference type="SUPFAM" id="SSF49785">
    <property type="entry name" value="Galactose-binding domain-like"/>
    <property type="match status" value="1"/>
</dbReference>
<dbReference type="OrthoDB" id="9801077at2"/>
<dbReference type="Pfam" id="PF16353">
    <property type="entry name" value="LacZ_4"/>
    <property type="match status" value="1"/>
</dbReference>
<dbReference type="Gene3D" id="2.60.40.10">
    <property type="entry name" value="Immunoglobulins"/>
    <property type="match status" value="2"/>
</dbReference>
<dbReference type="Gene3D" id="2.70.98.10">
    <property type="match status" value="1"/>
</dbReference>
<dbReference type="GO" id="GO:0005990">
    <property type="term" value="P:lactose catabolic process"/>
    <property type="evidence" value="ECO:0007669"/>
    <property type="project" value="TreeGrafter"/>
</dbReference>
<evidence type="ECO:0000313" key="13">
    <source>
        <dbReference type="Proteomes" id="UP000319374"/>
    </source>
</evidence>
<dbReference type="GO" id="GO:0009341">
    <property type="term" value="C:beta-galactosidase complex"/>
    <property type="evidence" value="ECO:0007669"/>
    <property type="project" value="InterPro"/>
</dbReference>
<dbReference type="InterPro" id="IPR004199">
    <property type="entry name" value="B-gal_small/dom_5"/>
</dbReference>
<comment type="catalytic activity">
    <reaction evidence="1">
        <text>Hydrolysis of terminal non-reducing beta-D-galactose residues in beta-D-galactosides.</text>
        <dbReference type="EC" id="3.2.1.23"/>
    </reaction>
</comment>
<dbReference type="GO" id="GO:0030246">
    <property type="term" value="F:carbohydrate binding"/>
    <property type="evidence" value="ECO:0007669"/>
    <property type="project" value="InterPro"/>
</dbReference>
<evidence type="ECO:0000256" key="1">
    <source>
        <dbReference type="ARBA" id="ARBA00001412"/>
    </source>
</evidence>
<dbReference type="InterPro" id="IPR006104">
    <property type="entry name" value="Glyco_hydro_2_N"/>
</dbReference>
<dbReference type="InterPro" id="IPR006103">
    <property type="entry name" value="Glyco_hydro_2_cat"/>
</dbReference>
<evidence type="ECO:0000259" key="11">
    <source>
        <dbReference type="SMART" id="SM01038"/>
    </source>
</evidence>
<feature type="chain" id="PRO_5021482251" description="beta-galactosidase" evidence="10">
    <location>
        <begin position="22"/>
        <end position="1098"/>
    </location>
</feature>
<dbReference type="PRINTS" id="PR00132">
    <property type="entry name" value="GLHYDRLASE2"/>
</dbReference>
<dbReference type="InterPro" id="IPR006102">
    <property type="entry name" value="Ig-like_GH2"/>
</dbReference>
<dbReference type="SUPFAM" id="SSF74650">
    <property type="entry name" value="Galactose mutarotase-like"/>
    <property type="match status" value="1"/>
</dbReference>
<dbReference type="FunFam" id="3.20.20.80:FF:000121">
    <property type="entry name" value="Beta-galactosidase"/>
    <property type="match status" value="1"/>
</dbReference>
<dbReference type="PANTHER" id="PTHR46323">
    <property type="entry name" value="BETA-GALACTOSIDASE"/>
    <property type="match status" value="1"/>
</dbReference>
<dbReference type="InterPro" id="IPR036156">
    <property type="entry name" value="Beta-gal/glucu_dom_sf"/>
</dbReference>
<dbReference type="InterPro" id="IPR006101">
    <property type="entry name" value="Glyco_hydro_2"/>
</dbReference>
<dbReference type="Gene3D" id="2.60.120.260">
    <property type="entry name" value="Galactose-binding domain-like"/>
    <property type="match status" value="1"/>
</dbReference>
<evidence type="ECO:0000256" key="4">
    <source>
        <dbReference type="ARBA" id="ARBA00011245"/>
    </source>
</evidence>
<dbReference type="RefSeq" id="WP_141429822.1">
    <property type="nucleotide sequence ID" value="NZ_AP019736.1"/>
</dbReference>
<feature type="domain" description="Beta galactosidase small chain/" evidence="11">
    <location>
        <begin position="769"/>
        <end position="1096"/>
    </location>
</feature>
<dbReference type="Pfam" id="PF02836">
    <property type="entry name" value="Glyco_hydro_2_C"/>
    <property type="match status" value="1"/>
</dbReference>
<comment type="cofactor">
    <cofactor evidence="2">
        <name>Ca(2+)</name>
        <dbReference type="ChEBI" id="CHEBI:29108"/>
    </cofactor>
</comment>
<keyword evidence="8" id="KW-0326">Glycosidase</keyword>
<dbReference type="InterPro" id="IPR050347">
    <property type="entry name" value="Bact_Beta-galactosidase"/>
</dbReference>
<evidence type="ECO:0000313" key="12">
    <source>
        <dbReference type="EMBL" id="BBL07678.1"/>
    </source>
</evidence>
<evidence type="ECO:0000256" key="6">
    <source>
        <dbReference type="ARBA" id="ARBA00022801"/>
    </source>
</evidence>
<dbReference type="GeneID" id="98674300"/>
<feature type="signal peptide" evidence="10">
    <location>
        <begin position="1"/>
        <end position="21"/>
    </location>
</feature>
<keyword evidence="13" id="KW-1185">Reference proteome</keyword>
<sequence length="1098" mass="124506">MNPRINILAALTLLSAQTAAADNPYRYDVQTVSVNKVPPRTDFMSYPSRDGALTMRYEKSPFYLPLNGTWKFLFAEDARDLPADATDPATDASGWDDIEVPGNWERQGFGTAIYTNHQYEFATYRPQPPRLPEANPAGIYRREFEIPDEWNGRNVFLHLAGAKSGVYVYVNGHEAGYNEDSKNPAEFLIDEYLRPGRNTLTIKIYRWSTGSWLECQDFWRMSGIERDVFLWSQPLVAVRDFRIKSTLDEACRDGIFALEADLTNRTESDAEATLSYELLDDAGRQVAAGQRDAMIAAGGCRTLRFEAGIPGVKAWSAERPDLYTLLMTLRGPGGETETVPYRVGFRRFEFARLDERAENGEPYRVLLVNGQPVKFKGVNIHEHHPVTGHYVTEEVMRRDFELMKRHNFNAVRLCHYPQDRKFYELCDEYGLYIYDEANIESHGMYYDLRKGGTLGNDPAWLKPHMERTRNMFERNKNHASVTFWSLGNEAGNGYNFYQTYLWTKAADSAWMNRPVNYERAQWEWNTDMYVPQYPGAGWLEEIGRKGSDRPVMPSEYAHAMGNSTGNFVGQWDAIYRYPNLQGGFLWDWVDQGLLEHDAQGRPFWAYGGDFGGEYTPSDGNFCCNGLVLPDRTPHPALAEVKYVQQDFGFESEGAGRVRITNRFYFTPSEKYRFICRLVRDGKTVREKELDVRLAPQESAVFTTFGPEEMRGEGEYFADFSVTTREASKAVPAGYEIAAGQIPLGGTPKKADVPRKGPALGVNDDGERIAVSSPRVRFVFDRRSGSVTSYAVNGVEYFADGFGPRPNFWRAPTDNDYGNAMPERLQVWKTSSREFDVVEAAAVKTGDAVRIEAAYLLAAGNLCIMRYTVHPSGVVETRMTFTSTDAEAVATELSEAARTATFSPGSEKARSEAAKLDVPRIGVRFRMPLAMRQVEYYGRGPGENYADRNAGAFVGLYSTSADEMYFPYVRPQENGHRTDTRRVRFGKRHGLEIVADSLFGFNALRNAVEDFDGEEAVRRPYQWRNLTPADKEHDEAAARNVRPRQTHIDDITPRDFVEVCIDMKQQGVGGYDSWGAMPEPQHRIPADSTYNWGFVIIPF</sequence>
<keyword evidence="7" id="KW-0106">Calcium</keyword>
<dbReference type="SUPFAM" id="SSF51445">
    <property type="entry name" value="(Trans)glycosidases"/>
    <property type="match status" value="1"/>
</dbReference>
<dbReference type="SMART" id="SM01038">
    <property type="entry name" value="Bgal_small_N"/>
    <property type="match status" value="1"/>
</dbReference>
<dbReference type="Pfam" id="PF00703">
    <property type="entry name" value="Glyco_hydro_2"/>
    <property type="match status" value="1"/>
</dbReference>
<dbReference type="InterPro" id="IPR008979">
    <property type="entry name" value="Galactose-bd-like_sf"/>
</dbReference>
<dbReference type="InterPro" id="IPR017853">
    <property type="entry name" value="GH"/>
</dbReference>
<gene>
    <name evidence="12" type="ORF">A5CPEGH6_23160</name>
</gene>
<dbReference type="InterPro" id="IPR011013">
    <property type="entry name" value="Gal_mutarotase_sf_dom"/>
</dbReference>
<dbReference type="EC" id="3.2.1.23" evidence="5"/>
<dbReference type="GO" id="GO:0004565">
    <property type="term" value="F:beta-galactosidase activity"/>
    <property type="evidence" value="ECO:0007669"/>
    <property type="project" value="UniProtKB-EC"/>
</dbReference>
<accession>A0A4Y1X5S8</accession>
<proteinExistence type="inferred from homology"/>
<comment type="subunit">
    <text evidence="4">Monomer.</text>
</comment>
<keyword evidence="10" id="KW-0732">Signal</keyword>
<evidence type="ECO:0000256" key="3">
    <source>
        <dbReference type="ARBA" id="ARBA00007401"/>
    </source>
</evidence>
<keyword evidence="6" id="KW-0378">Hydrolase</keyword>
<name>A0A4Y1X5S8_9BACT</name>
<dbReference type="Gene3D" id="3.20.20.80">
    <property type="entry name" value="Glycosidases"/>
    <property type="match status" value="1"/>
</dbReference>
<evidence type="ECO:0000256" key="5">
    <source>
        <dbReference type="ARBA" id="ARBA00012756"/>
    </source>
</evidence>
<protein>
    <recommendedName>
        <fullName evidence="5">beta-galactosidase</fullName>
        <ecNumber evidence="5">3.2.1.23</ecNumber>
    </recommendedName>
    <alternativeName>
        <fullName evidence="9">Lactase</fullName>
    </alternativeName>
</protein>
<evidence type="ECO:0000256" key="7">
    <source>
        <dbReference type="ARBA" id="ARBA00022837"/>
    </source>
</evidence>
<dbReference type="AlphaFoldDB" id="A0A4Y1X5S8"/>
<comment type="similarity">
    <text evidence="3">Belongs to the glycosyl hydrolase 2 family.</text>
</comment>
<dbReference type="EMBL" id="AP019736">
    <property type="protein sequence ID" value="BBL07678.1"/>
    <property type="molecule type" value="Genomic_DNA"/>
</dbReference>
<dbReference type="Pfam" id="PF02929">
    <property type="entry name" value="Bgal_small_N"/>
    <property type="match status" value="1"/>
</dbReference>
<organism evidence="12 13">
    <name type="scientific">Alistipes dispar</name>
    <dbReference type="NCBI Taxonomy" id="2585119"/>
    <lineage>
        <taxon>Bacteria</taxon>
        <taxon>Pseudomonadati</taxon>
        <taxon>Bacteroidota</taxon>
        <taxon>Bacteroidia</taxon>
        <taxon>Bacteroidales</taxon>
        <taxon>Rikenellaceae</taxon>
        <taxon>Alistipes</taxon>
    </lineage>
</organism>